<dbReference type="Gene3D" id="3.30.2310.10">
    <property type="entry name" value="YaeB-like"/>
    <property type="match status" value="1"/>
</dbReference>
<dbReference type="PANTHER" id="PTHR12818:SF0">
    <property type="entry name" value="TRNA (ADENINE(37)-N6)-METHYLTRANSFERASE"/>
    <property type="match status" value="1"/>
</dbReference>
<evidence type="ECO:0000256" key="3">
    <source>
        <dbReference type="SAM" id="MobiDB-lite"/>
    </source>
</evidence>
<accession>A0A210Q364</accession>
<keyword evidence="6" id="KW-1185">Reference proteome</keyword>
<evidence type="ECO:0000256" key="2">
    <source>
        <dbReference type="ARBA" id="ARBA00033753"/>
    </source>
</evidence>
<dbReference type="CDD" id="cd09281">
    <property type="entry name" value="UPF0066"/>
    <property type="match status" value="1"/>
</dbReference>
<dbReference type="InterPro" id="IPR023370">
    <property type="entry name" value="TrmO-like_N"/>
</dbReference>
<comment type="similarity">
    <text evidence="2">Belongs to the tRNA methyltransferase O family.</text>
</comment>
<dbReference type="InterPro" id="IPR040372">
    <property type="entry name" value="YaeB-like"/>
</dbReference>
<dbReference type="Proteomes" id="UP000242188">
    <property type="component" value="Unassembled WGS sequence"/>
</dbReference>
<dbReference type="Gene3D" id="2.40.30.70">
    <property type="entry name" value="YaeB-like"/>
    <property type="match status" value="1"/>
</dbReference>
<name>A0A210Q364_MIZYE</name>
<keyword evidence="5" id="KW-0808">Transferase</keyword>
<dbReference type="Pfam" id="PF01980">
    <property type="entry name" value="TrmO_N"/>
    <property type="match status" value="1"/>
</dbReference>
<keyword evidence="5" id="KW-0418">Kinase</keyword>
<reference evidence="5 6" key="1">
    <citation type="journal article" date="2017" name="Nat. Ecol. Evol.">
        <title>Scallop genome provides insights into evolution of bilaterian karyotype and development.</title>
        <authorList>
            <person name="Wang S."/>
            <person name="Zhang J."/>
            <person name="Jiao W."/>
            <person name="Li J."/>
            <person name="Xun X."/>
            <person name="Sun Y."/>
            <person name="Guo X."/>
            <person name="Huan P."/>
            <person name="Dong B."/>
            <person name="Zhang L."/>
            <person name="Hu X."/>
            <person name="Sun X."/>
            <person name="Wang J."/>
            <person name="Zhao C."/>
            <person name="Wang Y."/>
            <person name="Wang D."/>
            <person name="Huang X."/>
            <person name="Wang R."/>
            <person name="Lv J."/>
            <person name="Li Y."/>
            <person name="Zhang Z."/>
            <person name="Liu B."/>
            <person name="Lu W."/>
            <person name="Hui Y."/>
            <person name="Liang J."/>
            <person name="Zhou Z."/>
            <person name="Hou R."/>
            <person name="Li X."/>
            <person name="Liu Y."/>
            <person name="Li H."/>
            <person name="Ning X."/>
            <person name="Lin Y."/>
            <person name="Zhao L."/>
            <person name="Xing Q."/>
            <person name="Dou J."/>
            <person name="Li Y."/>
            <person name="Mao J."/>
            <person name="Guo H."/>
            <person name="Dou H."/>
            <person name="Li T."/>
            <person name="Mu C."/>
            <person name="Jiang W."/>
            <person name="Fu Q."/>
            <person name="Fu X."/>
            <person name="Miao Y."/>
            <person name="Liu J."/>
            <person name="Yu Q."/>
            <person name="Li R."/>
            <person name="Liao H."/>
            <person name="Li X."/>
            <person name="Kong Y."/>
            <person name="Jiang Z."/>
            <person name="Chourrout D."/>
            <person name="Li R."/>
            <person name="Bao Z."/>
        </authorList>
    </citation>
    <scope>NUCLEOTIDE SEQUENCE [LARGE SCALE GENOMIC DNA]</scope>
    <source>
        <strain evidence="5 6">PY_sf001</strain>
    </source>
</reference>
<feature type="region of interest" description="Disordered" evidence="3">
    <location>
        <begin position="139"/>
        <end position="206"/>
    </location>
</feature>
<dbReference type="InterPro" id="IPR036414">
    <property type="entry name" value="YaeB_N_sf"/>
</dbReference>
<organism evidence="5 6">
    <name type="scientific">Mizuhopecten yessoensis</name>
    <name type="common">Japanese scallop</name>
    <name type="synonym">Patinopecten yessoensis</name>
    <dbReference type="NCBI Taxonomy" id="6573"/>
    <lineage>
        <taxon>Eukaryota</taxon>
        <taxon>Metazoa</taxon>
        <taxon>Spiralia</taxon>
        <taxon>Lophotrochozoa</taxon>
        <taxon>Mollusca</taxon>
        <taxon>Bivalvia</taxon>
        <taxon>Autobranchia</taxon>
        <taxon>Pteriomorphia</taxon>
        <taxon>Pectinida</taxon>
        <taxon>Pectinoidea</taxon>
        <taxon>Pectinidae</taxon>
        <taxon>Mizuhopecten</taxon>
    </lineage>
</organism>
<dbReference type="InterPro" id="IPR036413">
    <property type="entry name" value="YaeB-like_sf"/>
</dbReference>
<dbReference type="GO" id="GO:0016301">
    <property type="term" value="F:kinase activity"/>
    <property type="evidence" value="ECO:0007669"/>
    <property type="project" value="UniProtKB-KW"/>
</dbReference>
<feature type="compositionally biased region" description="Acidic residues" evidence="3">
    <location>
        <begin position="160"/>
        <end position="176"/>
    </location>
</feature>
<evidence type="ECO:0000313" key="5">
    <source>
        <dbReference type="EMBL" id="OWF43109.1"/>
    </source>
</evidence>
<protein>
    <submittedName>
        <fullName evidence="5">Dolichol kinase</fullName>
    </submittedName>
</protein>
<proteinExistence type="inferred from homology"/>
<gene>
    <name evidence="5" type="ORF">KP79_PYT15514</name>
</gene>
<dbReference type="FunFam" id="3.30.2310.10:FF:000002">
    <property type="entry name" value="tRNA methyltransferase O"/>
    <property type="match status" value="1"/>
</dbReference>
<evidence type="ECO:0000313" key="6">
    <source>
        <dbReference type="Proteomes" id="UP000242188"/>
    </source>
</evidence>
<evidence type="ECO:0000259" key="4">
    <source>
        <dbReference type="PROSITE" id="PS51668"/>
    </source>
</evidence>
<feature type="domain" description="TsaA-like" evidence="4">
    <location>
        <begin position="1"/>
        <end position="139"/>
    </location>
</feature>
<dbReference type="PROSITE" id="PS51668">
    <property type="entry name" value="TSAA_2"/>
    <property type="match status" value="1"/>
</dbReference>
<evidence type="ECO:0000256" key="1">
    <source>
        <dbReference type="ARBA" id="ARBA00022691"/>
    </source>
</evidence>
<keyword evidence="1" id="KW-0949">S-adenosyl-L-methionine</keyword>
<sequence length="409" mass="45435">MRPIGVVSSLFTYKNGTPRQPSVCDTARGSITISKDVFNTPEHSLDGIQQYSHIWIIFEFHKNNNQYTKAKVRPPRLDGRRVGLFSTRSPYRPNPIGLTLAKLESVEGAKLHISGIDILDGSPVLDIKPYIPSYDCPAMSSTTSVTPTVASGDNDRLSDLSDDQVSDTDADVGLEDQDSHKSVDDDPRTSLNDQEQTQTCDDGQEHCSVETGGAVGCTKLQMDIQTEFVKDKQTVVNQIKESATASFTDKPATSITTEVTSSSTNHDISYTKSSQNAERIAIGTAECESESSVPVCPIKTADWVNKPPIDKLTVRFTLTAEQQLTNFSKSTDDLDHRLEFLESCEEARSAICQILTEDPRSVYRRRNCSDSLYFFAVDKVHVTCWFDEHMVEVVRIKPVSQVKHLQTNK</sequence>
<dbReference type="AlphaFoldDB" id="A0A210Q364"/>
<comment type="caution">
    <text evidence="5">The sequence shown here is derived from an EMBL/GenBank/DDBJ whole genome shotgun (WGS) entry which is preliminary data.</text>
</comment>
<feature type="compositionally biased region" description="Polar residues" evidence="3">
    <location>
        <begin position="189"/>
        <end position="201"/>
    </location>
</feature>
<dbReference type="OrthoDB" id="4882at2759"/>
<dbReference type="STRING" id="6573.A0A210Q364"/>
<dbReference type="EMBL" id="NEDP02005166">
    <property type="protein sequence ID" value="OWF43109.1"/>
    <property type="molecule type" value="Genomic_DNA"/>
</dbReference>
<feature type="compositionally biased region" description="Low complexity" evidence="3">
    <location>
        <begin position="139"/>
        <end position="151"/>
    </location>
</feature>
<dbReference type="SUPFAM" id="SSF118196">
    <property type="entry name" value="YaeB-like"/>
    <property type="match status" value="1"/>
</dbReference>
<dbReference type="NCBIfam" id="TIGR00104">
    <property type="entry name" value="tRNA_TsaA"/>
    <property type="match status" value="1"/>
</dbReference>
<feature type="compositionally biased region" description="Basic and acidic residues" evidence="3">
    <location>
        <begin position="177"/>
        <end position="188"/>
    </location>
</feature>
<dbReference type="PANTHER" id="PTHR12818">
    <property type="entry name" value="TRNA (ADENINE(37)-N6)-METHYLTRANSFERASE"/>
    <property type="match status" value="1"/>
</dbReference>